<organism evidence="2 3">
    <name type="scientific">Micractinium conductrix</name>
    <dbReference type="NCBI Taxonomy" id="554055"/>
    <lineage>
        <taxon>Eukaryota</taxon>
        <taxon>Viridiplantae</taxon>
        <taxon>Chlorophyta</taxon>
        <taxon>core chlorophytes</taxon>
        <taxon>Trebouxiophyceae</taxon>
        <taxon>Chlorellales</taxon>
        <taxon>Chlorellaceae</taxon>
        <taxon>Chlorella clade</taxon>
        <taxon>Micractinium</taxon>
    </lineage>
</organism>
<evidence type="ECO:0000313" key="3">
    <source>
        <dbReference type="Proteomes" id="UP000239649"/>
    </source>
</evidence>
<dbReference type="Proteomes" id="UP000239649">
    <property type="component" value="Unassembled WGS sequence"/>
</dbReference>
<dbReference type="AlphaFoldDB" id="A0A2P6VB67"/>
<protein>
    <submittedName>
        <fullName evidence="2">4 -phosphopantetheinyl transferase</fullName>
    </submittedName>
</protein>
<sequence length="142" mass="14618">MAGDDAQKAADAAGGAAKDAGASSGGGVTGALKKAASVAAAVLGAQGPTGGHQESKAWEAAAHYLGADSLALTPDALKGWITAPKRKDDVKVVAALVLSMLKYFEKQTGESFEGKDHQYSFLWHLAQVKSLVKAYLHVIPTR</sequence>
<comment type="caution">
    <text evidence="2">The sequence shown here is derived from an EMBL/GenBank/DDBJ whole genome shotgun (WGS) entry which is preliminary data.</text>
</comment>
<dbReference type="OrthoDB" id="10452392at2759"/>
<feature type="region of interest" description="Disordered" evidence="1">
    <location>
        <begin position="1"/>
        <end position="29"/>
    </location>
</feature>
<keyword evidence="3" id="KW-1185">Reference proteome</keyword>
<keyword evidence="2" id="KW-0808">Transferase</keyword>
<reference evidence="2 3" key="1">
    <citation type="journal article" date="2018" name="Plant J.">
        <title>Genome sequences of Chlorella sorokiniana UTEX 1602 and Micractinium conductrix SAG 241.80: implications to maltose excretion by a green alga.</title>
        <authorList>
            <person name="Arriola M.B."/>
            <person name="Velmurugan N."/>
            <person name="Zhang Y."/>
            <person name="Plunkett M.H."/>
            <person name="Hondzo H."/>
            <person name="Barney B.M."/>
        </authorList>
    </citation>
    <scope>NUCLEOTIDE SEQUENCE [LARGE SCALE GENOMIC DNA]</scope>
    <source>
        <strain evidence="2 3">SAG 241.80</strain>
    </source>
</reference>
<name>A0A2P6VB67_9CHLO</name>
<accession>A0A2P6VB67</accession>
<dbReference type="EMBL" id="LHPF02000015">
    <property type="protein sequence ID" value="PSC71335.1"/>
    <property type="molecule type" value="Genomic_DNA"/>
</dbReference>
<dbReference type="GO" id="GO:0016740">
    <property type="term" value="F:transferase activity"/>
    <property type="evidence" value="ECO:0007669"/>
    <property type="project" value="UniProtKB-KW"/>
</dbReference>
<feature type="compositionally biased region" description="Low complexity" evidence="1">
    <location>
        <begin position="9"/>
        <end position="22"/>
    </location>
</feature>
<evidence type="ECO:0000256" key="1">
    <source>
        <dbReference type="SAM" id="MobiDB-lite"/>
    </source>
</evidence>
<proteinExistence type="predicted"/>
<evidence type="ECO:0000313" key="2">
    <source>
        <dbReference type="EMBL" id="PSC71335.1"/>
    </source>
</evidence>
<gene>
    <name evidence="2" type="ORF">C2E20_5272</name>
</gene>